<sequence length="108" mass="12898">MQIFILVLVFLIAIMIAGRVILSKRDKKKEQSKPQKTVEELAKEEFEDRIKTLADNKIKGVPMATIFWYRYNVEPFINYVMREYNVPREQITVEELQDFIKVGVFWKL</sequence>
<accession>A0A481W5N9</accession>
<dbReference type="EMBL" id="MK554696">
    <property type="protein sequence ID" value="QBJ04179.1"/>
    <property type="molecule type" value="Genomic_DNA"/>
</dbReference>
<name>A0A481W5N9_9CAUD</name>
<reference evidence="1 2" key="1">
    <citation type="submission" date="2019-02" db="EMBL/GenBank/DDBJ databases">
        <title>Genomic, morphological and functional characterisation of novel bacteriophage Fnu1 capable of disrupt Fusobacterium nucleatum biofilm.</title>
        <authorList>
            <person name="Kabwe M."/>
            <person name="Brown T.L."/>
            <person name="Dashper S."/>
            <person name="Speirs L."/>
            <person name="Ku H."/>
            <person name="Petrovski S."/>
            <person name="Chan H.T."/>
            <person name="Lock P."/>
            <person name="Tucci J."/>
        </authorList>
    </citation>
    <scope>NUCLEOTIDE SEQUENCE [LARGE SCALE GENOMIC DNA]</scope>
</reference>
<dbReference type="RefSeq" id="YP_010082857.1">
    <property type="nucleotide sequence ID" value="NC_055035.1"/>
</dbReference>
<protein>
    <submittedName>
        <fullName evidence="1">Uncharacterized protein</fullName>
    </submittedName>
</protein>
<evidence type="ECO:0000313" key="1">
    <source>
        <dbReference type="EMBL" id="QBJ04179.1"/>
    </source>
</evidence>
<organism evidence="1 2">
    <name type="scientific">Fusobacterium phage Fnu1</name>
    <dbReference type="NCBI Taxonomy" id="2530024"/>
    <lineage>
        <taxon>Viruses</taxon>
        <taxon>Duplodnaviria</taxon>
        <taxon>Heunggongvirae</taxon>
        <taxon>Uroviricota</taxon>
        <taxon>Caudoviricetes</taxon>
        <taxon>Latrobevirus</taxon>
        <taxon>Latrobevirus FNU1</taxon>
    </lineage>
</organism>
<dbReference type="GeneID" id="65071865"/>
<keyword evidence="2" id="KW-1185">Reference proteome</keyword>
<dbReference type="Proteomes" id="UP000292160">
    <property type="component" value="Segment"/>
</dbReference>
<evidence type="ECO:0000313" key="2">
    <source>
        <dbReference type="Proteomes" id="UP000292160"/>
    </source>
</evidence>
<dbReference type="KEGG" id="vg:65071865"/>
<proteinExistence type="predicted"/>